<reference evidence="3" key="2">
    <citation type="journal article" date="2014" name="ISME J.">
        <title>Microbial stratification in low pH oxic and suboxic macroscopic growths along an acid mine drainage.</title>
        <authorList>
            <person name="Mendez-Garcia C."/>
            <person name="Mesa V."/>
            <person name="Sprenger R.R."/>
            <person name="Richter M."/>
            <person name="Diez M.S."/>
            <person name="Solano J."/>
            <person name="Bargiela R."/>
            <person name="Golyshina O.V."/>
            <person name="Manteca A."/>
            <person name="Ramos J.L."/>
            <person name="Gallego J.R."/>
            <person name="Llorente I."/>
            <person name="Martins Dos Santos V.A."/>
            <person name="Jensen O.N."/>
            <person name="Pelaez A.I."/>
            <person name="Sanchez J."/>
            <person name="Ferrer M."/>
        </authorList>
    </citation>
    <scope>NUCLEOTIDE SEQUENCE</scope>
</reference>
<dbReference type="InterPro" id="IPR001082">
    <property type="entry name" value="Pilin"/>
</dbReference>
<dbReference type="GO" id="GO:0009289">
    <property type="term" value="C:pilus"/>
    <property type="evidence" value="ECO:0007669"/>
    <property type="project" value="InterPro"/>
</dbReference>
<protein>
    <submittedName>
        <fullName evidence="3">Pilin</fullName>
    </submittedName>
</protein>
<accession>T0Z0M9</accession>
<keyword evidence="2" id="KW-0812">Transmembrane</keyword>
<dbReference type="Gene3D" id="3.30.700.10">
    <property type="entry name" value="Glycoprotein, Type 4 Pilin"/>
    <property type="match status" value="1"/>
</dbReference>
<comment type="caution">
    <text evidence="3">The sequence shown here is derived from an EMBL/GenBank/DDBJ whole genome shotgun (WGS) entry which is preliminary data.</text>
</comment>
<dbReference type="Pfam" id="PF00114">
    <property type="entry name" value="Pilin"/>
    <property type="match status" value="1"/>
</dbReference>
<dbReference type="Pfam" id="PF07963">
    <property type="entry name" value="N_methyl"/>
    <property type="match status" value="1"/>
</dbReference>
<proteinExistence type="predicted"/>
<sequence length="146" mass="14767">MQKTAGFTLIELMIVVLIIGVLASIAMPAYENDVARAEVTEAISIAGGLKPAIAELWWSNGSFAGISSGQNGIPQAASLAGHYVAEVTVKSGSIQAVFKSHGVSPGLAGKTLTFAPTAATYGGSISWTCSSATIAQALLPNICSGV</sequence>
<dbReference type="PROSITE" id="PS00409">
    <property type="entry name" value="PROKAR_NTER_METHYL"/>
    <property type="match status" value="1"/>
</dbReference>
<reference evidence="3" key="1">
    <citation type="submission" date="2013-08" db="EMBL/GenBank/DDBJ databases">
        <authorList>
            <person name="Mendez C."/>
            <person name="Richter M."/>
            <person name="Ferrer M."/>
            <person name="Sanchez J."/>
        </authorList>
    </citation>
    <scope>NUCLEOTIDE SEQUENCE</scope>
</reference>
<dbReference type="AlphaFoldDB" id="T0Z0M9"/>
<evidence type="ECO:0000256" key="2">
    <source>
        <dbReference type="SAM" id="Phobius"/>
    </source>
</evidence>
<keyword evidence="2" id="KW-1133">Transmembrane helix</keyword>
<feature type="transmembrane region" description="Helical" evidence="2">
    <location>
        <begin position="12"/>
        <end position="30"/>
    </location>
</feature>
<gene>
    <name evidence="3" type="ORF">B2A_10635</name>
</gene>
<dbReference type="GO" id="GO:0007155">
    <property type="term" value="P:cell adhesion"/>
    <property type="evidence" value="ECO:0007669"/>
    <property type="project" value="InterPro"/>
</dbReference>
<dbReference type="EMBL" id="AUZZ01007660">
    <property type="protein sequence ID" value="EQD41501.1"/>
    <property type="molecule type" value="Genomic_DNA"/>
</dbReference>
<evidence type="ECO:0000256" key="1">
    <source>
        <dbReference type="ARBA" id="ARBA00022481"/>
    </source>
</evidence>
<dbReference type="InterPro" id="IPR045584">
    <property type="entry name" value="Pilin-like"/>
</dbReference>
<dbReference type="NCBIfam" id="TIGR02532">
    <property type="entry name" value="IV_pilin_GFxxxE"/>
    <property type="match status" value="1"/>
</dbReference>
<organism evidence="3">
    <name type="scientific">mine drainage metagenome</name>
    <dbReference type="NCBI Taxonomy" id="410659"/>
    <lineage>
        <taxon>unclassified sequences</taxon>
        <taxon>metagenomes</taxon>
        <taxon>ecological metagenomes</taxon>
    </lineage>
</organism>
<dbReference type="SUPFAM" id="SSF54523">
    <property type="entry name" value="Pili subunits"/>
    <property type="match status" value="1"/>
</dbReference>
<keyword evidence="1" id="KW-0488">Methylation</keyword>
<keyword evidence="2" id="KW-0472">Membrane</keyword>
<name>T0Z0M9_9ZZZZ</name>
<dbReference type="InterPro" id="IPR012902">
    <property type="entry name" value="N_methyl_site"/>
</dbReference>
<evidence type="ECO:0000313" key="3">
    <source>
        <dbReference type="EMBL" id="EQD41501.1"/>
    </source>
</evidence>